<dbReference type="KEGG" id="bbu:BB_K48"/>
<name>O50848_BORBU</name>
<dbReference type="Proteomes" id="UP000001807">
    <property type="component" value="Plasmid lp36"/>
</dbReference>
<organism evidence="3 4">
    <name type="scientific">Borreliella burgdorferi (strain ATCC 35210 / DSM 4680 / CIP 102532 / B31)</name>
    <name type="common">Borrelia burgdorferi</name>
    <dbReference type="NCBI Taxonomy" id="224326"/>
    <lineage>
        <taxon>Bacteria</taxon>
        <taxon>Pseudomonadati</taxon>
        <taxon>Spirochaetota</taxon>
        <taxon>Spirochaetia</taxon>
        <taxon>Spirochaetales</taxon>
        <taxon>Borreliaceae</taxon>
        <taxon>Borreliella</taxon>
    </lineage>
</organism>
<feature type="coiled-coil region" evidence="1">
    <location>
        <begin position="244"/>
        <end position="278"/>
    </location>
</feature>
<proteinExistence type="predicted"/>
<keyword evidence="1" id="KW-0175">Coiled coil</keyword>
<dbReference type="PIR" id="G70256">
    <property type="entry name" value="G70256"/>
</dbReference>
<dbReference type="OrthoDB" id="9890699at2"/>
<sequence>MNLINKLFILTILFSSVISCKLYKKITYNADQVIDKLKSNNGSFNTLKSNDDSKRSGRKPRSVDNTYMDQDTGKKPLMADMQPDMQNDNSSSNHTLQVNIQDNEASEARNIMTEIESSKEEYNRINEDLAKVKASLDKIKSLLSTAKSYLEQTRRGVGSSKANLALLPSLEEAIAKVKSNHASADTHCNDAIAALKRAKNDFEYAQRKADRALEEALSNSNASRHESYYYAGYHQFMADAKASMSSTKSLLEVAKNKQKELNENMTKTNKDFQELNDIYKKLQDMDSR</sequence>
<dbReference type="RefSeq" id="WP_010890341.1">
    <property type="nucleotide sequence ID" value="NC_001855.1"/>
</dbReference>
<evidence type="ECO:0000256" key="2">
    <source>
        <dbReference type="SAM" id="MobiDB-lite"/>
    </source>
</evidence>
<dbReference type="PROSITE" id="PS51257">
    <property type="entry name" value="PROKAR_LIPOPROTEIN"/>
    <property type="match status" value="1"/>
</dbReference>
<accession>O50848</accession>
<feature type="compositionally biased region" description="Polar residues" evidence="2">
    <location>
        <begin position="84"/>
        <end position="94"/>
    </location>
</feature>
<feature type="region of interest" description="Disordered" evidence="2">
    <location>
        <begin position="39"/>
        <end position="94"/>
    </location>
</feature>
<evidence type="ECO:0000313" key="3">
    <source>
        <dbReference type="EMBL" id="AAC66146.1"/>
    </source>
</evidence>
<dbReference type="HOGENOM" id="CLU_080352_1_0_12"/>
<evidence type="ECO:0000313" key="4">
    <source>
        <dbReference type="Proteomes" id="UP000001807"/>
    </source>
</evidence>
<gene>
    <name evidence="3" type="ordered locus">BB_K48</name>
</gene>
<feature type="compositionally biased region" description="Polar residues" evidence="2">
    <location>
        <begin position="39"/>
        <end position="48"/>
    </location>
</feature>
<reference evidence="3 4" key="1">
    <citation type="journal article" date="1997" name="Nature">
        <title>Genomic sequence of a Lyme disease spirochaete, Borrelia burgdorferi.</title>
        <authorList>
            <person name="Fraser C.M."/>
            <person name="Casjens S."/>
            <person name="Huang W.M."/>
            <person name="Sutton G.G."/>
            <person name="Clayton R."/>
            <person name="Lathigra R."/>
            <person name="White O."/>
            <person name="Ketchum K.A."/>
            <person name="Dodson R."/>
            <person name="Hickey E.K."/>
            <person name="Gwinn M."/>
            <person name="Dougherty B."/>
            <person name="Tomb J.F."/>
            <person name="Fleischmann R.D."/>
            <person name="Richardson D."/>
            <person name="Peterson J."/>
            <person name="Kerlavage A.R."/>
            <person name="Quackenbush J."/>
            <person name="Salzberg S."/>
            <person name="Hanson M."/>
            <person name="van Vugt R."/>
            <person name="Palmer N."/>
            <person name="Adams M.D."/>
            <person name="Gocayne J."/>
            <person name="Weidman J."/>
            <person name="Utterback T."/>
            <person name="Watthey L."/>
            <person name="McDonald L."/>
            <person name="Artiach P."/>
            <person name="Bowman C."/>
            <person name="Garland S."/>
            <person name="Fuji C."/>
            <person name="Cotton M.D."/>
            <person name="Horst K."/>
            <person name="Roberts K."/>
            <person name="Hatch B."/>
            <person name="Smith H.O."/>
            <person name="Venter J.C."/>
        </authorList>
    </citation>
    <scope>NUCLEOTIDE SEQUENCE [LARGE SCALE GENOMIC DNA]</scope>
    <source>
        <strain evidence="4">ATCC 35210 / DSM 4680 / CIP 102532 / B31</strain>
    </source>
</reference>
<geneLocation type="plasmid" evidence="3 4">
    <name>lp36</name>
</geneLocation>
<dbReference type="EMBL" id="AE000788">
    <property type="protein sequence ID" value="AAC66146.1"/>
    <property type="molecule type" value="Genomic_DNA"/>
</dbReference>
<feature type="coiled-coil region" evidence="1">
    <location>
        <begin position="108"/>
        <end position="135"/>
    </location>
</feature>
<protein>
    <submittedName>
        <fullName evidence="3">Immunogenic protein P37, putative</fullName>
    </submittedName>
</protein>
<dbReference type="EnsemblBacteria" id="AAC66146">
    <property type="protein sequence ID" value="AAC66146"/>
    <property type="gene ID" value="BB_K48"/>
</dbReference>
<dbReference type="PATRIC" id="fig|224326.49.peg.1466"/>
<evidence type="ECO:0000256" key="1">
    <source>
        <dbReference type="SAM" id="Coils"/>
    </source>
</evidence>
<keyword evidence="3" id="KW-0614">Plasmid</keyword>
<keyword evidence="4" id="KW-1185">Reference proteome</keyword>
<dbReference type="AlphaFoldDB" id="O50848"/>